<name>A0ABM6M8I1_9SPHN</name>
<gene>
    <name evidence="1" type="ORF">B5J99_13255</name>
</gene>
<dbReference type="Proteomes" id="UP000258016">
    <property type="component" value="Chromosome"/>
</dbReference>
<dbReference type="GeneID" id="303486543"/>
<dbReference type="EMBL" id="CP020083">
    <property type="protein sequence ID" value="ASR52307.1"/>
    <property type="molecule type" value="Genomic_DNA"/>
</dbReference>
<evidence type="ECO:0000313" key="2">
    <source>
        <dbReference type="Proteomes" id="UP000258016"/>
    </source>
</evidence>
<organism evidence="1 2">
    <name type="scientific">Blastomonas fulva</name>
    <dbReference type="NCBI Taxonomy" id="1550728"/>
    <lineage>
        <taxon>Bacteria</taxon>
        <taxon>Pseudomonadati</taxon>
        <taxon>Pseudomonadota</taxon>
        <taxon>Alphaproteobacteria</taxon>
        <taxon>Sphingomonadales</taxon>
        <taxon>Sphingomonadaceae</taxon>
        <taxon>Blastomonas</taxon>
    </lineage>
</organism>
<dbReference type="RefSeq" id="WP_117352644.1">
    <property type="nucleotide sequence ID" value="NZ_CP020083.1"/>
</dbReference>
<protein>
    <submittedName>
        <fullName evidence="1">Uncharacterized protein</fullName>
    </submittedName>
</protein>
<reference evidence="1 2" key="1">
    <citation type="submission" date="2017-03" db="EMBL/GenBank/DDBJ databases">
        <title>Complete genome sequence of Blastomonas fulva degrading microcsystin LR.</title>
        <authorList>
            <person name="Lee H.-g."/>
            <person name="Jin L."/>
            <person name="oh H.-M."/>
        </authorList>
    </citation>
    <scope>NUCLEOTIDE SEQUENCE [LARGE SCALE GENOMIC DNA]</scope>
    <source>
        <strain evidence="1 2">T2</strain>
    </source>
</reference>
<keyword evidence="2" id="KW-1185">Reference proteome</keyword>
<proteinExistence type="predicted"/>
<evidence type="ECO:0000313" key="1">
    <source>
        <dbReference type="EMBL" id="ASR52307.1"/>
    </source>
</evidence>
<sequence length="110" mass="12090">MMLPAGFAALERFVAEWAGTTAAERDRLRTVHGAQARQEFYEVMTPLLASALALLDATPLAEHDERQRTLMLLTLSYAHVALAVEVQGPDEAKHAINRQRLPISRAPADA</sequence>
<accession>A0ABM6M8I1</accession>